<feature type="transmembrane region" description="Helical" evidence="1">
    <location>
        <begin position="6"/>
        <end position="22"/>
    </location>
</feature>
<dbReference type="PANTHER" id="PTHR31302">
    <property type="entry name" value="TRANSMEMBRANE PROTEIN WITH METALLOPHOSPHOESTERASE DOMAIN-RELATED"/>
    <property type="match status" value="1"/>
</dbReference>
<comment type="caution">
    <text evidence="3">The sequence shown here is derived from an EMBL/GenBank/DDBJ whole genome shotgun (WGS) entry which is preliminary data.</text>
</comment>
<sequence>MIVTITSILVIFISSLIGFMVYKAHRDLIDVRDIELGLTSKPFKIFFISDIHTRKIKTSTILKIKEEIDIVIIGGDLVEKGVPLDRVEKNIKLLQTFEARIYFIWGNNDYEVDILRLTRMLKDNNVYILKNQGVSIQHDMNTFTLVGLDYMKTGKPKIMDDFGLDKDGLHLLITHDPNVLPRLEKSFLSTFDLVLSGHTHGGQIRFLGIGPYTRGGLKKVCNKLVFTSEGYGYTKFPFRLGTNAECHVLILK</sequence>
<evidence type="ECO:0000256" key="1">
    <source>
        <dbReference type="SAM" id="Phobius"/>
    </source>
</evidence>
<dbReference type="InterPro" id="IPR004843">
    <property type="entry name" value="Calcineurin-like_PHP"/>
</dbReference>
<name>A0ABS2MV80_9BACI</name>
<dbReference type="Gene3D" id="3.60.21.10">
    <property type="match status" value="1"/>
</dbReference>
<evidence type="ECO:0000313" key="3">
    <source>
        <dbReference type="EMBL" id="MBM7569801.1"/>
    </source>
</evidence>
<organism evidence="3 4">
    <name type="scientific">Aquibacillus albus</name>
    <dbReference type="NCBI Taxonomy" id="1168171"/>
    <lineage>
        <taxon>Bacteria</taxon>
        <taxon>Bacillati</taxon>
        <taxon>Bacillota</taxon>
        <taxon>Bacilli</taxon>
        <taxon>Bacillales</taxon>
        <taxon>Bacillaceae</taxon>
        <taxon>Aquibacillus</taxon>
    </lineage>
</organism>
<keyword evidence="4" id="KW-1185">Reference proteome</keyword>
<dbReference type="Proteomes" id="UP001296943">
    <property type="component" value="Unassembled WGS sequence"/>
</dbReference>
<dbReference type="InterPro" id="IPR029052">
    <property type="entry name" value="Metallo-depent_PP-like"/>
</dbReference>
<keyword evidence="1" id="KW-0812">Transmembrane</keyword>
<evidence type="ECO:0000313" key="4">
    <source>
        <dbReference type="Proteomes" id="UP001296943"/>
    </source>
</evidence>
<dbReference type="Pfam" id="PF00149">
    <property type="entry name" value="Metallophos"/>
    <property type="match status" value="1"/>
</dbReference>
<protein>
    <submittedName>
        <fullName evidence="3">MPP superfamily phosphohydrolase</fullName>
    </submittedName>
</protein>
<accession>A0ABS2MV80</accession>
<dbReference type="PANTHER" id="PTHR31302:SF32">
    <property type="entry name" value="PHOSPHOESTERASE"/>
    <property type="match status" value="1"/>
</dbReference>
<keyword evidence="1" id="KW-0472">Membrane</keyword>
<gene>
    <name evidence="3" type="ORF">JOC48_000270</name>
</gene>
<reference evidence="3 4" key="1">
    <citation type="submission" date="2021-01" db="EMBL/GenBank/DDBJ databases">
        <title>Genomic Encyclopedia of Type Strains, Phase IV (KMG-IV): sequencing the most valuable type-strain genomes for metagenomic binning, comparative biology and taxonomic classification.</title>
        <authorList>
            <person name="Goeker M."/>
        </authorList>
    </citation>
    <scope>NUCLEOTIDE SEQUENCE [LARGE SCALE GENOMIC DNA]</scope>
    <source>
        <strain evidence="3 4">DSM 23711</strain>
    </source>
</reference>
<proteinExistence type="predicted"/>
<dbReference type="SUPFAM" id="SSF56300">
    <property type="entry name" value="Metallo-dependent phosphatases"/>
    <property type="match status" value="1"/>
</dbReference>
<keyword evidence="1" id="KW-1133">Transmembrane helix</keyword>
<dbReference type="RefSeq" id="WP_204497246.1">
    <property type="nucleotide sequence ID" value="NZ_JAFBDR010000001.1"/>
</dbReference>
<dbReference type="EMBL" id="JAFBDR010000001">
    <property type="protein sequence ID" value="MBM7569801.1"/>
    <property type="molecule type" value="Genomic_DNA"/>
</dbReference>
<feature type="domain" description="Calcineurin-like phosphoesterase" evidence="2">
    <location>
        <begin position="43"/>
        <end position="201"/>
    </location>
</feature>
<evidence type="ECO:0000259" key="2">
    <source>
        <dbReference type="Pfam" id="PF00149"/>
    </source>
</evidence>
<dbReference type="InterPro" id="IPR051158">
    <property type="entry name" value="Metallophosphoesterase_sf"/>
</dbReference>